<comment type="caution">
    <text evidence="2">The sequence shown here is derived from an EMBL/GenBank/DDBJ whole genome shotgun (WGS) entry which is preliminary data.</text>
</comment>
<dbReference type="RefSeq" id="WP_160760052.1">
    <property type="nucleotide sequence ID" value="NZ_BAAADZ010000002.1"/>
</dbReference>
<keyword evidence="1" id="KW-0966">Cell projection</keyword>
<name>A0A6I4UHL1_9SPHN</name>
<dbReference type="EMBL" id="WTYB01000001">
    <property type="protein sequence ID" value="MXP37968.1"/>
    <property type="molecule type" value="Genomic_DNA"/>
</dbReference>
<proteinExistence type="predicted"/>
<dbReference type="AlphaFoldDB" id="A0A6I4UHL1"/>
<dbReference type="SUPFAM" id="SSF101116">
    <property type="entry name" value="Flagellar export chaperone FliS"/>
    <property type="match status" value="1"/>
</dbReference>
<evidence type="ECO:0000313" key="3">
    <source>
        <dbReference type="Proteomes" id="UP000430021"/>
    </source>
</evidence>
<gene>
    <name evidence="1" type="ORF">FHS52_000321</name>
    <name evidence="2" type="ORF">GRI59_04970</name>
</gene>
<dbReference type="Proteomes" id="UP000548685">
    <property type="component" value="Unassembled WGS sequence"/>
</dbReference>
<dbReference type="Proteomes" id="UP000430021">
    <property type="component" value="Unassembled WGS sequence"/>
</dbReference>
<evidence type="ECO:0000313" key="1">
    <source>
        <dbReference type="EMBL" id="MBB3774378.1"/>
    </source>
</evidence>
<reference evidence="1 4" key="2">
    <citation type="submission" date="2020-08" db="EMBL/GenBank/DDBJ databases">
        <title>Genomic Encyclopedia of Type Strains, Phase IV (KMG-IV): sequencing the most valuable type-strain genomes for metagenomic binning, comparative biology and taxonomic classification.</title>
        <authorList>
            <person name="Goeker M."/>
        </authorList>
    </citation>
    <scope>NUCLEOTIDE SEQUENCE [LARGE SCALE GENOMIC DNA]</scope>
    <source>
        <strain evidence="1 4">DSM 8510</strain>
    </source>
</reference>
<dbReference type="GO" id="GO:0044780">
    <property type="term" value="P:bacterial-type flagellum assembly"/>
    <property type="evidence" value="ECO:0007669"/>
    <property type="project" value="InterPro"/>
</dbReference>
<protein>
    <submittedName>
        <fullName evidence="1">Flagellin-specific chaperone FliS</fullName>
    </submittedName>
</protein>
<dbReference type="EMBL" id="JACICE010000001">
    <property type="protein sequence ID" value="MBB3774378.1"/>
    <property type="molecule type" value="Genomic_DNA"/>
</dbReference>
<sequence length="133" mass="14293">MMQMFSQNPAAAYRRVALEARIEVSGSADLTRICLEEACAALGQALRAVEQPLPACSEVIPRYSRGYRDALSRAQTILLWLAQSVAPDHPLGASLTAFYGGLASQIGANCLQADARRIAEIQSDIRDMLEAAG</sequence>
<evidence type="ECO:0000313" key="2">
    <source>
        <dbReference type="EMBL" id="MXP37968.1"/>
    </source>
</evidence>
<evidence type="ECO:0000313" key="4">
    <source>
        <dbReference type="Proteomes" id="UP000548685"/>
    </source>
</evidence>
<keyword evidence="1" id="KW-0969">Cilium</keyword>
<dbReference type="OrthoDB" id="7355300at2"/>
<organism evidence="2 3">
    <name type="scientific">Erythrobacter ramosus</name>
    <dbReference type="NCBI Taxonomy" id="35811"/>
    <lineage>
        <taxon>Bacteria</taxon>
        <taxon>Pseudomonadati</taxon>
        <taxon>Pseudomonadota</taxon>
        <taxon>Alphaproteobacteria</taxon>
        <taxon>Sphingomonadales</taxon>
        <taxon>Erythrobacteraceae</taxon>
        <taxon>Erythrobacter/Porphyrobacter group</taxon>
        <taxon>Erythrobacter</taxon>
    </lineage>
</organism>
<accession>A0A6I4UHL1</accession>
<dbReference type="Gene3D" id="1.20.120.340">
    <property type="entry name" value="Flagellar protein FliS"/>
    <property type="match status" value="1"/>
</dbReference>
<reference evidence="2 3" key="1">
    <citation type="submission" date="2019-12" db="EMBL/GenBank/DDBJ databases">
        <title>Genomic-based taxomic classification of the family Erythrobacteraceae.</title>
        <authorList>
            <person name="Xu L."/>
        </authorList>
    </citation>
    <scope>NUCLEOTIDE SEQUENCE [LARGE SCALE GENOMIC DNA]</scope>
    <source>
        <strain evidence="2 3">JCM 10282</strain>
    </source>
</reference>
<keyword evidence="1" id="KW-0282">Flagellum</keyword>
<dbReference type="InterPro" id="IPR036584">
    <property type="entry name" value="FliS_sf"/>
</dbReference>
<keyword evidence="4" id="KW-1185">Reference proteome</keyword>